<feature type="transmembrane region" description="Helical" evidence="7">
    <location>
        <begin position="98"/>
        <end position="117"/>
    </location>
</feature>
<dbReference type="InterPro" id="IPR013833">
    <property type="entry name" value="Cyt_c_oxidase_su3_a-hlx"/>
</dbReference>
<name>A0ABS9K348_9RHOO</name>
<dbReference type="PROSITE" id="PS50253">
    <property type="entry name" value="COX3"/>
    <property type="match status" value="1"/>
</dbReference>
<evidence type="ECO:0000313" key="10">
    <source>
        <dbReference type="Proteomes" id="UP001165384"/>
    </source>
</evidence>
<proteinExistence type="inferred from homology"/>
<comment type="similarity">
    <text evidence="2 6">Belongs to the cytochrome c oxidase subunit 3 family.</text>
</comment>
<evidence type="ECO:0000256" key="4">
    <source>
        <dbReference type="ARBA" id="ARBA00022989"/>
    </source>
</evidence>
<dbReference type="Gene3D" id="1.20.120.80">
    <property type="entry name" value="Cytochrome c oxidase, subunit III, four-helix bundle"/>
    <property type="match status" value="1"/>
</dbReference>
<dbReference type="RefSeq" id="WP_275710883.1">
    <property type="nucleotide sequence ID" value="NZ_JAKLTN010000002.1"/>
</dbReference>
<keyword evidence="3 6" id="KW-0812">Transmembrane</keyword>
<feature type="transmembrane region" description="Helical" evidence="7">
    <location>
        <begin position="68"/>
        <end position="91"/>
    </location>
</feature>
<organism evidence="9 10">
    <name type="scientific">Dechloromonas hankyongensis</name>
    <dbReference type="NCBI Taxonomy" id="2908002"/>
    <lineage>
        <taxon>Bacteria</taxon>
        <taxon>Pseudomonadati</taxon>
        <taxon>Pseudomonadota</taxon>
        <taxon>Betaproteobacteria</taxon>
        <taxon>Rhodocyclales</taxon>
        <taxon>Azonexaceae</taxon>
        <taxon>Dechloromonas</taxon>
    </lineage>
</organism>
<feature type="domain" description="Heme-copper oxidase subunit III family profile" evidence="8">
    <location>
        <begin position="26"/>
        <end position="201"/>
    </location>
</feature>
<keyword evidence="10" id="KW-1185">Reference proteome</keyword>
<gene>
    <name evidence="9" type="ORF">LZ012_11430</name>
</gene>
<evidence type="ECO:0000256" key="1">
    <source>
        <dbReference type="ARBA" id="ARBA00004141"/>
    </source>
</evidence>
<evidence type="ECO:0000313" key="9">
    <source>
        <dbReference type="EMBL" id="MCG2577604.1"/>
    </source>
</evidence>
<dbReference type="Proteomes" id="UP001165384">
    <property type="component" value="Unassembled WGS sequence"/>
</dbReference>
<comment type="subcellular location">
    <subcellularLocation>
        <location evidence="6">Cell membrane</location>
        <topology evidence="6">Multi-pass membrane protein</topology>
    </subcellularLocation>
    <subcellularLocation>
        <location evidence="1">Membrane</location>
        <topology evidence="1">Multi-pass membrane protein</topology>
    </subcellularLocation>
</comment>
<dbReference type="InterPro" id="IPR000298">
    <property type="entry name" value="Cyt_c_oxidase-like_su3"/>
</dbReference>
<comment type="caution">
    <text evidence="9">The sequence shown here is derived from an EMBL/GenBank/DDBJ whole genome shotgun (WGS) entry which is preliminary data.</text>
</comment>
<evidence type="ECO:0000256" key="5">
    <source>
        <dbReference type="ARBA" id="ARBA00023136"/>
    </source>
</evidence>
<keyword evidence="4 7" id="KW-1133">Transmembrane helix</keyword>
<dbReference type="InterPro" id="IPR035973">
    <property type="entry name" value="Cyt_c_oxidase_su3-like_sf"/>
</dbReference>
<evidence type="ECO:0000256" key="3">
    <source>
        <dbReference type="ARBA" id="ARBA00022692"/>
    </source>
</evidence>
<dbReference type="SUPFAM" id="SSF81452">
    <property type="entry name" value="Cytochrome c oxidase subunit III-like"/>
    <property type="match status" value="1"/>
</dbReference>
<protein>
    <submittedName>
        <fullName evidence="9">Cytochrome c oxidase subunit 3 family protein</fullName>
    </submittedName>
</protein>
<dbReference type="EMBL" id="JAKLTN010000002">
    <property type="protein sequence ID" value="MCG2577604.1"/>
    <property type="molecule type" value="Genomic_DNA"/>
</dbReference>
<dbReference type="PANTHER" id="PTHR11403">
    <property type="entry name" value="CYTOCHROME C OXIDASE SUBUNIT III"/>
    <property type="match status" value="1"/>
</dbReference>
<dbReference type="CDD" id="cd02862">
    <property type="entry name" value="NorE_like"/>
    <property type="match status" value="1"/>
</dbReference>
<feature type="transmembrane region" description="Helical" evidence="7">
    <location>
        <begin position="137"/>
        <end position="161"/>
    </location>
</feature>
<sequence length="201" mass="22626">MSSLALPLPEERPSTDSRFRIPGNKGIWVGITCEFVEFLVLFAVYFVARAHFPESFEAGSERLSRVAGTVITLLMVTSSFFIACSVVAIRANKRKQSIYWLIAGLVVALGYPVAKYFEIQWNLGHGINGESGIFFTVYYYLTFNHLVHATWGILGILWVLARHLAGGYSPEDYAGLEALASYWHATDIIWLVIFPFFYVLV</sequence>
<dbReference type="InterPro" id="IPR024791">
    <property type="entry name" value="Cyt_c/ubiquinol_Oxase_su3"/>
</dbReference>
<evidence type="ECO:0000256" key="6">
    <source>
        <dbReference type="RuleBase" id="RU003376"/>
    </source>
</evidence>
<evidence type="ECO:0000259" key="8">
    <source>
        <dbReference type="PROSITE" id="PS50253"/>
    </source>
</evidence>
<keyword evidence="5 7" id="KW-0472">Membrane</keyword>
<reference evidence="9" key="1">
    <citation type="submission" date="2022-01" db="EMBL/GenBank/DDBJ databases">
        <authorList>
            <person name="Jo J.-H."/>
            <person name="Im W.-T."/>
        </authorList>
    </citation>
    <scope>NUCLEOTIDE SEQUENCE</scope>
    <source>
        <strain evidence="9">XY25</strain>
    </source>
</reference>
<feature type="transmembrane region" description="Helical" evidence="7">
    <location>
        <begin position="27"/>
        <end position="48"/>
    </location>
</feature>
<feature type="transmembrane region" description="Helical" evidence="7">
    <location>
        <begin position="182"/>
        <end position="200"/>
    </location>
</feature>
<dbReference type="PANTHER" id="PTHR11403:SF6">
    <property type="entry name" value="NITRIC OXIDE REDUCTASE SUBUNIT E"/>
    <property type="match status" value="1"/>
</dbReference>
<evidence type="ECO:0000256" key="7">
    <source>
        <dbReference type="SAM" id="Phobius"/>
    </source>
</evidence>
<evidence type="ECO:0000256" key="2">
    <source>
        <dbReference type="ARBA" id="ARBA00010581"/>
    </source>
</evidence>
<accession>A0ABS9K348</accession>